<protein>
    <submittedName>
        <fullName evidence="1">Uncharacterized protein</fullName>
    </submittedName>
</protein>
<accession>A0ABW5M8L2</accession>
<reference evidence="2" key="1">
    <citation type="journal article" date="2019" name="Int. J. Syst. Evol. Microbiol.">
        <title>The Global Catalogue of Microorganisms (GCM) 10K type strain sequencing project: providing services to taxonomists for standard genome sequencing and annotation.</title>
        <authorList>
            <consortium name="The Broad Institute Genomics Platform"/>
            <consortium name="The Broad Institute Genome Sequencing Center for Infectious Disease"/>
            <person name="Wu L."/>
            <person name="Ma J."/>
        </authorList>
    </citation>
    <scope>NUCLEOTIDE SEQUENCE [LARGE SCALE GENOMIC DNA]</scope>
    <source>
        <strain evidence="2">KCTC 42805</strain>
    </source>
</reference>
<evidence type="ECO:0000313" key="2">
    <source>
        <dbReference type="Proteomes" id="UP001597469"/>
    </source>
</evidence>
<gene>
    <name evidence="1" type="ORF">ACFSUS_21905</name>
</gene>
<dbReference type="RefSeq" id="WP_381525909.1">
    <property type="nucleotide sequence ID" value="NZ_JBHULN010000017.1"/>
</dbReference>
<organism evidence="1 2">
    <name type="scientific">Spirosoma soli</name>
    <dbReference type="NCBI Taxonomy" id="1770529"/>
    <lineage>
        <taxon>Bacteria</taxon>
        <taxon>Pseudomonadati</taxon>
        <taxon>Bacteroidota</taxon>
        <taxon>Cytophagia</taxon>
        <taxon>Cytophagales</taxon>
        <taxon>Cytophagaceae</taxon>
        <taxon>Spirosoma</taxon>
    </lineage>
</organism>
<evidence type="ECO:0000313" key="1">
    <source>
        <dbReference type="EMBL" id="MFD2573312.1"/>
    </source>
</evidence>
<name>A0ABW5M8L2_9BACT</name>
<sequence>MQDTNELKQLMERFRQEDRIQPLDPEVAQEATRQMNMQMEEVRREYRRRERESQINAAKVVLTA</sequence>
<dbReference type="Proteomes" id="UP001597469">
    <property type="component" value="Unassembled WGS sequence"/>
</dbReference>
<proteinExistence type="predicted"/>
<comment type="caution">
    <text evidence="1">The sequence shown here is derived from an EMBL/GenBank/DDBJ whole genome shotgun (WGS) entry which is preliminary data.</text>
</comment>
<keyword evidence="2" id="KW-1185">Reference proteome</keyword>
<dbReference type="EMBL" id="JBHULN010000017">
    <property type="protein sequence ID" value="MFD2573312.1"/>
    <property type="molecule type" value="Genomic_DNA"/>
</dbReference>